<evidence type="ECO:0000313" key="3">
    <source>
        <dbReference type="Proteomes" id="UP000321570"/>
    </source>
</evidence>
<keyword evidence="3" id="KW-1185">Reference proteome</keyword>
<evidence type="ECO:0000313" key="2">
    <source>
        <dbReference type="EMBL" id="VUZ43889.1"/>
    </source>
</evidence>
<keyword evidence="1" id="KW-1133">Transmembrane helix</keyword>
<dbReference type="Proteomes" id="UP000321570">
    <property type="component" value="Unassembled WGS sequence"/>
</dbReference>
<dbReference type="AlphaFoldDB" id="A0A564YA84"/>
<dbReference type="EMBL" id="CABIJS010000122">
    <property type="protein sequence ID" value="VUZ43889.1"/>
    <property type="molecule type" value="Genomic_DNA"/>
</dbReference>
<keyword evidence="1" id="KW-0812">Transmembrane</keyword>
<protein>
    <submittedName>
        <fullName evidence="2">Uncharacterized protein</fullName>
    </submittedName>
</protein>
<organism evidence="2 3">
    <name type="scientific">Hymenolepis diminuta</name>
    <name type="common">Rat tapeworm</name>
    <dbReference type="NCBI Taxonomy" id="6216"/>
    <lineage>
        <taxon>Eukaryota</taxon>
        <taxon>Metazoa</taxon>
        <taxon>Spiralia</taxon>
        <taxon>Lophotrochozoa</taxon>
        <taxon>Platyhelminthes</taxon>
        <taxon>Cestoda</taxon>
        <taxon>Eucestoda</taxon>
        <taxon>Cyclophyllidea</taxon>
        <taxon>Hymenolepididae</taxon>
        <taxon>Hymenolepis</taxon>
    </lineage>
</organism>
<keyword evidence="1" id="KW-0472">Membrane</keyword>
<feature type="non-terminal residue" evidence="2">
    <location>
        <position position="1"/>
    </location>
</feature>
<accession>A0A564YA84</accession>
<proteinExistence type="predicted"/>
<evidence type="ECO:0000256" key="1">
    <source>
        <dbReference type="SAM" id="Phobius"/>
    </source>
</evidence>
<name>A0A564YA84_HYMDI</name>
<sequence length="79" mass="8943">VEYTTLQRLTKGISRVPEHSEKCKLKTDHISSKCGRACRGLSANQCSKFVKLSVNYTQLSIIFAVNFLHLTPVFSLLWT</sequence>
<reference evidence="2 3" key="1">
    <citation type="submission" date="2019-07" db="EMBL/GenBank/DDBJ databases">
        <authorList>
            <person name="Jastrzebski P J."/>
            <person name="Paukszto L."/>
            <person name="Jastrzebski P J."/>
        </authorList>
    </citation>
    <scope>NUCLEOTIDE SEQUENCE [LARGE SCALE GENOMIC DNA]</scope>
    <source>
        <strain evidence="2 3">WMS-il1</strain>
    </source>
</reference>
<gene>
    <name evidence="2" type="ORF">WMSIL1_LOCUS4334</name>
</gene>
<feature type="transmembrane region" description="Helical" evidence="1">
    <location>
        <begin position="59"/>
        <end position="78"/>
    </location>
</feature>